<protein>
    <recommendedName>
        <fullName evidence="1">Glutamate-ammonia ligase adenylyltransferase repeated domain-containing protein</fullName>
    </recommendedName>
</protein>
<sequence>MSFAQRLTRTPRPHEADFATEAAARFGDLAPELRDLLCGTAGCSPYLRGLMDRHEAWLRAALDQGPELAMAGLMAEMAGLPDNELGAGLRQAKSRMALLTALADLGGVWSLEEVTGTLTRFADLAVDRALKAQIAVEIGRGKLPGQTGDDIA</sequence>
<dbReference type="SUPFAM" id="SSF81301">
    <property type="entry name" value="Nucleotidyltransferase"/>
    <property type="match status" value="1"/>
</dbReference>
<dbReference type="Pfam" id="PF03710">
    <property type="entry name" value="GlnE"/>
    <property type="match status" value="1"/>
</dbReference>
<feature type="non-terminal residue" evidence="2">
    <location>
        <position position="152"/>
    </location>
</feature>
<reference evidence="2" key="1">
    <citation type="journal article" date="2015" name="Nature">
        <title>Complex archaea that bridge the gap between prokaryotes and eukaryotes.</title>
        <authorList>
            <person name="Spang A."/>
            <person name="Saw J.H."/>
            <person name="Jorgensen S.L."/>
            <person name="Zaremba-Niedzwiedzka K."/>
            <person name="Martijn J."/>
            <person name="Lind A.E."/>
            <person name="van Eijk R."/>
            <person name="Schleper C."/>
            <person name="Guy L."/>
            <person name="Ettema T.J."/>
        </authorList>
    </citation>
    <scope>NUCLEOTIDE SEQUENCE</scope>
</reference>
<name>A0A0F8XDV1_9ZZZZ</name>
<organism evidence="2">
    <name type="scientific">marine sediment metagenome</name>
    <dbReference type="NCBI Taxonomy" id="412755"/>
    <lineage>
        <taxon>unclassified sequences</taxon>
        <taxon>metagenomes</taxon>
        <taxon>ecological metagenomes</taxon>
    </lineage>
</organism>
<gene>
    <name evidence="2" type="ORF">LCGC14_2954870</name>
</gene>
<dbReference type="InterPro" id="IPR043519">
    <property type="entry name" value="NT_sf"/>
</dbReference>
<evidence type="ECO:0000313" key="2">
    <source>
        <dbReference type="EMBL" id="KKK67357.1"/>
    </source>
</evidence>
<dbReference type="AlphaFoldDB" id="A0A0F8XDV1"/>
<dbReference type="GO" id="GO:0008882">
    <property type="term" value="F:[glutamate-ammonia-ligase] adenylyltransferase activity"/>
    <property type="evidence" value="ECO:0007669"/>
    <property type="project" value="InterPro"/>
</dbReference>
<comment type="caution">
    <text evidence="2">The sequence shown here is derived from an EMBL/GenBank/DDBJ whole genome shotgun (WGS) entry which is preliminary data.</text>
</comment>
<evidence type="ECO:0000259" key="1">
    <source>
        <dbReference type="Pfam" id="PF03710"/>
    </source>
</evidence>
<feature type="domain" description="Glutamate-ammonia ligase adenylyltransferase repeated" evidence="1">
    <location>
        <begin position="41"/>
        <end position="144"/>
    </location>
</feature>
<dbReference type="EMBL" id="LAZR01059654">
    <property type="protein sequence ID" value="KKK67357.1"/>
    <property type="molecule type" value="Genomic_DNA"/>
</dbReference>
<dbReference type="InterPro" id="IPR005190">
    <property type="entry name" value="GlnE_rpt_dom"/>
</dbReference>
<proteinExistence type="predicted"/>
<dbReference type="Gene3D" id="3.30.460.10">
    <property type="entry name" value="Beta Polymerase, domain 2"/>
    <property type="match status" value="1"/>
</dbReference>
<accession>A0A0F8XDV1</accession>